<feature type="transmembrane region" description="Helical" evidence="6">
    <location>
        <begin position="496"/>
        <end position="516"/>
    </location>
</feature>
<dbReference type="PROSITE" id="PS51469">
    <property type="entry name" value="SUN"/>
    <property type="match status" value="1"/>
</dbReference>
<feature type="region of interest" description="Disordered" evidence="5">
    <location>
        <begin position="256"/>
        <end position="276"/>
    </location>
</feature>
<dbReference type="EMBL" id="WHVB01000002">
    <property type="protein sequence ID" value="KAF8486116.1"/>
    <property type="molecule type" value="Genomic_DNA"/>
</dbReference>
<evidence type="ECO:0000256" key="2">
    <source>
        <dbReference type="ARBA" id="ARBA00022692"/>
    </source>
</evidence>
<dbReference type="GO" id="GO:0043495">
    <property type="term" value="F:protein-membrane adaptor activity"/>
    <property type="evidence" value="ECO:0007669"/>
    <property type="project" value="TreeGrafter"/>
</dbReference>
<dbReference type="AlphaFoldDB" id="A0A9P5N4L2"/>
<feature type="compositionally biased region" description="Pro residues" evidence="5">
    <location>
        <begin position="190"/>
        <end position="200"/>
    </location>
</feature>
<feature type="region of interest" description="Disordered" evidence="5">
    <location>
        <begin position="157"/>
        <end position="211"/>
    </location>
</feature>
<dbReference type="PANTHER" id="PTHR12911:SF8">
    <property type="entry name" value="KLAROID PROTEIN-RELATED"/>
    <property type="match status" value="1"/>
</dbReference>
<feature type="domain" description="SUN" evidence="7">
    <location>
        <begin position="782"/>
        <end position="978"/>
    </location>
</feature>
<feature type="transmembrane region" description="Helical" evidence="6">
    <location>
        <begin position="537"/>
        <end position="555"/>
    </location>
</feature>
<keyword evidence="2 6" id="KW-0812">Transmembrane</keyword>
<dbReference type="InterPro" id="IPR012919">
    <property type="entry name" value="SUN_dom"/>
</dbReference>
<evidence type="ECO:0000256" key="1">
    <source>
        <dbReference type="ARBA" id="ARBA00004370"/>
    </source>
</evidence>
<feature type="compositionally biased region" description="Acidic residues" evidence="5">
    <location>
        <begin position="373"/>
        <end position="392"/>
    </location>
</feature>
<feature type="compositionally biased region" description="Polar residues" evidence="5">
    <location>
        <begin position="24"/>
        <end position="50"/>
    </location>
</feature>
<name>A0A9P5N4L2_9AGAM</name>
<accession>A0A9P5N4L2</accession>
<keyword evidence="4 6" id="KW-0472">Membrane</keyword>
<feature type="compositionally biased region" description="Polar residues" evidence="5">
    <location>
        <begin position="400"/>
        <end position="410"/>
    </location>
</feature>
<comment type="subcellular location">
    <subcellularLocation>
        <location evidence="1">Membrane</location>
    </subcellularLocation>
</comment>
<dbReference type="OrthoDB" id="342281at2759"/>
<sequence>MSFSGTPLGQGRRLDHQTFLNKHNPSTLQHTQFLTRPSTATSTSDRSVPTSYAYGAPTLGTRSPPKPLSTTAPSRDSSTKAALSSHHPADDTQDDITLARVSRLKQRDETNTISSNLANVTSHTISRNPDPTKWAVKGTSVQAANAIHQAAMALNPKDSWASSSRTIVPRSTSVEYEKETQSTSTRRLNAPPPRNAPPPSRSAAAASRLAKQTSVNYVPDSEGENAGAASQGRARTPIDSVIDLAKRTAFYLRQRSTEPDLPQGQNGHHEGNNEESYDYAAEERVFQAQSASAKARKANNAAAHKRGRISTDNKAYRPTQSDLEQSDEEVTDGGKRRRRKVKKNMIGPLTTLPVIDQEKKRRRRSRTKADGVEGGEDEGGEGEDDEDDEEDSGSDREISPQHSIHSSLRHSQTRELQRPPSIARDPFINLSPTSLENVADVMLDSHDRGLDSIVEHDEALKVPSDPHWPQRSRRAFSVGGFLGRLVNLVIRLFVDLFIYVLRLLSSIMSIVGQAFGGAFDSLFNKPAQWMRRSGPAFLLKWLIIGAVLYSAWLGLKRTSLADYIPSLPSQTTRYQAPEAPAANIAELSERLQALENALAGLSVDTEQSRARIDTQARSHSDVFGRLGALESRLQKEGIRASEDRNVDRVSASQGLQAVRHEIDALRSAVTAVQQSERAVNAGPMNDEEARAKLSALEERVGTFEGGLREALELGKSSVKTDSPVTTAAWWHKITSSGKKALNIKASDGQDVTELIGHLVDNAMARHSKDTIAKADFALHSGGAVVIPSLTSDTHEIKPHGVRQQVIGYLTGQGYALGRPPITALHHETHVGHCWPFPGDQGQLGVTLSRVVQIEEITIDHVARDVAWDMSSAPRKMEVWGLVEGASNFAKVAAWDAARTNAGQEIPMQPRSLPHSVRYVRIAQFEYDANAPNAVQTFPVEEDVRVSGMDFGIVVLRVLNNWGQSFTCLYRFRVHGRMIEEELGHLPAGAPTPAPGAEKAA</sequence>
<dbReference type="PANTHER" id="PTHR12911">
    <property type="entry name" value="SAD1/UNC-84-LIKE PROTEIN-RELATED"/>
    <property type="match status" value="1"/>
</dbReference>
<evidence type="ECO:0000256" key="3">
    <source>
        <dbReference type="ARBA" id="ARBA00022989"/>
    </source>
</evidence>
<reference evidence="8" key="2">
    <citation type="journal article" date="2020" name="Nat. Commun.">
        <title>Large-scale genome sequencing of mycorrhizal fungi provides insights into the early evolution of symbiotic traits.</title>
        <authorList>
            <person name="Miyauchi S."/>
            <person name="Kiss E."/>
            <person name="Kuo A."/>
            <person name="Drula E."/>
            <person name="Kohler A."/>
            <person name="Sanchez-Garcia M."/>
            <person name="Morin E."/>
            <person name="Andreopoulos B."/>
            <person name="Barry K.W."/>
            <person name="Bonito G."/>
            <person name="Buee M."/>
            <person name="Carver A."/>
            <person name="Chen C."/>
            <person name="Cichocki N."/>
            <person name="Clum A."/>
            <person name="Culley D."/>
            <person name="Crous P.W."/>
            <person name="Fauchery L."/>
            <person name="Girlanda M."/>
            <person name="Hayes R.D."/>
            <person name="Keri Z."/>
            <person name="LaButti K."/>
            <person name="Lipzen A."/>
            <person name="Lombard V."/>
            <person name="Magnuson J."/>
            <person name="Maillard F."/>
            <person name="Murat C."/>
            <person name="Nolan M."/>
            <person name="Ohm R.A."/>
            <person name="Pangilinan J."/>
            <person name="Pereira M.F."/>
            <person name="Perotto S."/>
            <person name="Peter M."/>
            <person name="Pfister S."/>
            <person name="Riley R."/>
            <person name="Sitrit Y."/>
            <person name="Stielow J.B."/>
            <person name="Szollosi G."/>
            <person name="Zifcakova L."/>
            <person name="Stursova M."/>
            <person name="Spatafora J.W."/>
            <person name="Tedersoo L."/>
            <person name="Vaario L.M."/>
            <person name="Yamada A."/>
            <person name="Yan M."/>
            <person name="Wang P."/>
            <person name="Xu J."/>
            <person name="Bruns T."/>
            <person name="Baldrian P."/>
            <person name="Vilgalys R."/>
            <person name="Dunand C."/>
            <person name="Henrissat B."/>
            <person name="Grigoriev I.V."/>
            <person name="Hibbett D."/>
            <person name="Nagy L.G."/>
            <person name="Martin F.M."/>
        </authorList>
    </citation>
    <scope>NUCLEOTIDE SEQUENCE</scope>
    <source>
        <strain evidence="8">Prilba</strain>
    </source>
</reference>
<evidence type="ECO:0000259" key="7">
    <source>
        <dbReference type="PROSITE" id="PS51469"/>
    </source>
</evidence>
<feature type="compositionally biased region" description="Low complexity" evidence="5">
    <location>
        <begin position="288"/>
        <end position="302"/>
    </location>
</feature>
<reference evidence="8" key="1">
    <citation type="submission" date="2019-10" db="EMBL/GenBank/DDBJ databases">
        <authorList>
            <consortium name="DOE Joint Genome Institute"/>
            <person name="Kuo A."/>
            <person name="Miyauchi S."/>
            <person name="Kiss E."/>
            <person name="Drula E."/>
            <person name="Kohler A."/>
            <person name="Sanchez-Garcia M."/>
            <person name="Andreopoulos B."/>
            <person name="Barry K.W."/>
            <person name="Bonito G."/>
            <person name="Buee M."/>
            <person name="Carver A."/>
            <person name="Chen C."/>
            <person name="Cichocki N."/>
            <person name="Clum A."/>
            <person name="Culley D."/>
            <person name="Crous P.W."/>
            <person name="Fauchery L."/>
            <person name="Girlanda M."/>
            <person name="Hayes R."/>
            <person name="Keri Z."/>
            <person name="LaButti K."/>
            <person name="Lipzen A."/>
            <person name="Lombard V."/>
            <person name="Magnuson J."/>
            <person name="Maillard F."/>
            <person name="Morin E."/>
            <person name="Murat C."/>
            <person name="Nolan M."/>
            <person name="Ohm R."/>
            <person name="Pangilinan J."/>
            <person name="Pereira M."/>
            <person name="Perotto S."/>
            <person name="Peter M."/>
            <person name="Riley R."/>
            <person name="Sitrit Y."/>
            <person name="Stielow B."/>
            <person name="Szollosi G."/>
            <person name="Zifcakova L."/>
            <person name="Stursova M."/>
            <person name="Spatafora J.W."/>
            <person name="Tedersoo L."/>
            <person name="Vaario L.-M."/>
            <person name="Yamada A."/>
            <person name="Yan M."/>
            <person name="Wang P."/>
            <person name="Xu J."/>
            <person name="Bruns T."/>
            <person name="Baldrian P."/>
            <person name="Vilgalys R."/>
            <person name="Henrissat B."/>
            <person name="Grigoriev I.V."/>
            <person name="Hibbett D."/>
            <person name="Nagy L.G."/>
            <person name="Martin F.M."/>
        </authorList>
    </citation>
    <scope>NUCLEOTIDE SEQUENCE</scope>
    <source>
        <strain evidence="8">Prilba</strain>
    </source>
</reference>
<feature type="region of interest" description="Disordered" evidence="5">
    <location>
        <begin position="24"/>
        <end position="131"/>
    </location>
</feature>
<dbReference type="Pfam" id="PF07738">
    <property type="entry name" value="Sad1_UNC"/>
    <property type="match status" value="1"/>
</dbReference>
<dbReference type="Proteomes" id="UP000759537">
    <property type="component" value="Unassembled WGS sequence"/>
</dbReference>
<dbReference type="GO" id="GO:0034993">
    <property type="term" value="C:meiotic nuclear membrane microtubule tethering complex"/>
    <property type="evidence" value="ECO:0007669"/>
    <property type="project" value="TreeGrafter"/>
</dbReference>
<keyword evidence="3 6" id="KW-1133">Transmembrane helix</keyword>
<evidence type="ECO:0000313" key="8">
    <source>
        <dbReference type="EMBL" id="KAF8486116.1"/>
    </source>
</evidence>
<feature type="compositionally biased region" description="Low complexity" evidence="5">
    <location>
        <begin position="201"/>
        <end position="210"/>
    </location>
</feature>
<evidence type="ECO:0000313" key="9">
    <source>
        <dbReference type="Proteomes" id="UP000759537"/>
    </source>
</evidence>
<protein>
    <recommendedName>
        <fullName evidence="7">SUN domain-containing protein</fullName>
    </recommendedName>
</protein>
<feature type="region of interest" description="Disordered" evidence="5">
    <location>
        <begin position="288"/>
        <end position="428"/>
    </location>
</feature>
<organism evidence="8 9">
    <name type="scientific">Russula ochroleuca</name>
    <dbReference type="NCBI Taxonomy" id="152965"/>
    <lineage>
        <taxon>Eukaryota</taxon>
        <taxon>Fungi</taxon>
        <taxon>Dikarya</taxon>
        <taxon>Basidiomycota</taxon>
        <taxon>Agaricomycotina</taxon>
        <taxon>Agaricomycetes</taxon>
        <taxon>Russulales</taxon>
        <taxon>Russulaceae</taxon>
        <taxon>Russula</taxon>
    </lineage>
</organism>
<comment type="caution">
    <text evidence="8">The sequence shown here is derived from an EMBL/GenBank/DDBJ whole genome shotgun (WGS) entry which is preliminary data.</text>
</comment>
<keyword evidence="9" id="KW-1185">Reference proteome</keyword>
<dbReference type="Gene3D" id="2.60.120.260">
    <property type="entry name" value="Galactose-binding domain-like"/>
    <property type="match status" value="1"/>
</dbReference>
<feature type="compositionally biased region" description="Polar residues" evidence="5">
    <location>
        <begin position="68"/>
        <end position="82"/>
    </location>
</feature>
<evidence type="ECO:0000256" key="4">
    <source>
        <dbReference type="ARBA" id="ARBA00023136"/>
    </source>
</evidence>
<feature type="compositionally biased region" description="Polar residues" evidence="5">
    <location>
        <begin position="160"/>
        <end position="174"/>
    </location>
</feature>
<proteinExistence type="predicted"/>
<evidence type="ECO:0000256" key="5">
    <source>
        <dbReference type="SAM" id="MobiDB-lite"/>
    </source>
</evidence>
<gene>
    <name evidence="8" type="ORF">DFH94DRAFT_642583</name>
</gene>
<feature type="compositionally biased region" description="Polar residues" evidence="5">
    <location>
        <begin position="111"/>
        <end position="129"/>
    </location>
</feature>
<dbReference type="InterPro" id="IPR045119">
    <property type="entry name" value="SUN1-5"/>
</dbReference>
<evidence type="ECO:0000256" key="6">
    <source>
        <dbReference type="SAM" id="Phobius"/>
    </source>
</evidence>